<dbReference type="EMBL" id="JBHTLQ010000064">
    <property type="protein sequence ID" value="MFD1192561.1"/>
    <property type="molecule type" value="Genomic_DNA"/>
</dbReference>
<protein>
    <submittedName>
        <fullName evidence="1">DUF2891 domain-containing protein</fullName>
    </submittedName>
</protein>
<comment type="caution">
    <text evidence="1">The sequence shown here is derived from an EMBL/GenBank/DDBJ whole genome shotgun (WGS) entry which is preliminary data.</text>
</comment>
<dbReference type="Proteomes" id="UP001597216">
    <property type="component" value="Unassembled WGS sequence"/>
</dbReference>
<dbReference type="InterPro" id="IPR021365">
    <property type="entry name" value="DUF2891"/>
</dbReference>
<gene>
    <name evidence="1" type="ORF">ACFQ27_18365</name>
</gene>
<dbReference type="RefSeq" id="WP_377354609.1">
    <property type="nucleotide sequence ID" value="NZ_JBHTLQ010000064.1"/>
</dbReference>
<name>A0ABW3T6R8_9CAUL</name>
<organism evidence="1 2">
    <name type="scientific">Phenylobacterium conjunctum</name>
    <dbReference type="NCBI Taxonomy" id="1298959"/>
    <lineage>
        <taxon>Bacteria</taxon>
        <taxon>Pseudomonadati</taxon>
        <taxon>Pseudomonadota</taxon>
        <taxon>Alphaproteobacteria</taxon>
        <taxon>Caulobacterales</taxon>
        <taxon>Caulobacteraceae</taxon>
        <taxon>Phenylobacterium</taxon>
    </lineage>
</organism>
<proteinExistence type="predicted"/>
<dbReference type="Pfam" id="PF11199">
    <property type="entry name" value="DUF2891"/>
    <property type="match status" value="1"/>
</dbReference>
<evidence type="ECO:0000313" key="1">
    <source>
        <dbReference type="EMBL" id="MFD1192561.1"/>
    </source>
</evidence>
<accession>A0ABW3T6R8</accession>
<keyword evidence="2" id="KW-1185">Reference proteome</keyword>
<sequence>MSSLSAELTPQLASQFARIALGHVTRPFPYKRDHVHAGPGDHSDPRAAHPIFFGSFDWHSCVHGYWTLATVRRLFPDMAEASAIDALFVEAFTEANVAGELAYVSRPSSRGFERPYGWGWLLKLQAELIAHGDAPWAGRLAPLAEAFADRFKDFLPRADYPIRTGVHSSTGFALALAQDYAVAAKDAALADLFKTKARAWYGADQGCQAWEPSGDDFLSPALMEAECMRRLLPGPEFRSWFAAFLPQAAQEQPATLFAPARVSDRSDGKIAHLDGLNLSRAWCWRNIAAALDAEDPVRPVALAAAERHLAASLPHVAGDYMGEHWLASFAILALTAGAAA</sequence>
<evidence type="ECO:0000313" key="2">
    <source>
        <dbReference type="Proteomes" id="UP001597216"/>
    </source>
</evidence>
<reference evidence="2" key="1">
    <citation type="journal article" date="2019" name="Int. J. Syst. Evol. Microbiol.">
        <title>The Global Catalogue of Microorganisms (GCM) 10K type strain sequencing project: providing services to taxonomists for standard genome sequencing and annotation.</title>
        <authorList>
            <consortium name="The Broad Institute Genomics Platform"/>
            <consortium name="The Broad Institute Genome Sequencing Center for Infectious Disease"/>
            <person name="Wu L."/>
            <person name="Ma J."/>
        </authorList>
    </citation>
    <scope>NUCLEOTIDE SEQUENCE [LARGE SCALE GENOMIC DNA]</scope>
    <source>
        <strain evidence="2">CCUG 55074</strain>
    </source>
</reference>